<dbReference type="EMBL" id="RKLQ01000001">
    <property type="protein sequence ID" value="MBX0303017.1"/>
    <property type="molecule type" value="Genomic_DNA"/>
</dbReference>
<feature type="transmembrane region" description="Helical" evidence="1">
    <location>
        <begin position="12"/>
        <end position="30"/>
    </location>
</feature>
<evidence type="ECO:0000313" key="2">
    <source>
        <dbReference type="EMBL" id="MBX0303017.1"/>
    </source>
</evidence>
<gene>
    <name evidence="2" type="ORF">EGD98_04945</name>
</gene>
<name>A0A8J7YCI0_9EURY</name>
<evidence type="ECO:0000313" key="3">
    <source>
        <dbReference type="Proteomes" id="UP000783863"/>
    </source>
</evidence>
<keyword evidence="1" id="KW-1133">Transmembrane helix</keyword>
<dbReference type="RefSeq" id="WP_220587238.1">
    <property type="nucleotide sequence ID" value="NZ_RKLQ01000001.1"/>
</dbReference>
<evidence type="ECO:0000256" key="1">
    <source>
        <dbReference type="SAM" id="Phobius"/>
    </source>
</evidence>
<accession>A0A8J7YCI0</accession>
<keyword evidence="1" id="KW-0472">Membrane</keyword>
<keyword evidence="3" id="KW-1185">Reference proteome</keyword>
<reference evidence="2" key="1">
    <citation type="submission" date="2021-06" db="EMBL/GenBank/DDBJ databases">
        <title>Halomicroarcula sp. F24A a new haloarchaeum isolated from saline soil.</title>
        <authorList>
            <person name="Duran-Viseras A."/>
            <person name="Sanchez-Porro C."/>
            <person name="Ventosa A."/>
        </authorList>
    </citation>
    <scope>NUCLEOTIDE SEQUENCE</scope>
    <source>
        <strain evidence="2">F24A</strain>
    </source>
</reference>
<organism evidence="2 3">
    <name type="scientific">Haloarcula salinisoli</name>
    <dbReference type="NCBI Taxonomy" id="2487746"/>
    <lineage>
        <taxon>Archaea</taxon>
        <taxon>Methanobacteriati</taxon>
        <taxon>Methanobacteriota</taxon>
        <taxon>Stenosarchaea group</taxon>
        <taxon>Halobacteria</taxon>
        <taxon>Halobacteriales</taxon>
        <taxon>Haloarculaceae</taxon>
        <taxon>Haloarcula</taxon>
    </lineage>
</organism>
<sequence length="56" mass="6179">MAARLHTATIFALYQLTLLAGIVLLPVAMVTERLGLRLPIDRAVDGLNQAYDQSRK</sequence>
<keyword evidence="1" id="KW-0812">Transmembrane</keyword>
<dbReference type="AlphaFoldDB" id="A0A8J7YCI0"/>
<comment type="caution">
    <text evidence="2">The sequence shown here is derived from an EMBL/GenBank/DDBJ whole genome shotgun (WGS) entry which is preliminary data.</text>
</comment>
<protein>
    <submittedName>
        <fullName evidence="2">Uncharacterized protein</fullName>
    </submittedName>
</protein>
<dbReference type="Proteomes" id="UP000783863">
    <property type="component" value="Unassembled WGS sequence"/>
</dbReference>
<proteinExistence type="predicted"/>